<proteinExistence type="predicted"/>
<protein>
    <submittedName>
        <fullName evidence="2">Uncharacterized protein</fullName>
    </submittedName>
</protein>
<evidence type="ECO:0000313" key="2">
    <source>
        <dbReference type="EMBL" id="CAE7354716.1"/>
    </source>
</evidence>
<keyword evidence="3" id="KW-1185">Reference proteome</keyword>
<feature type="compositionally biased region" description="Polar residues" evidence="1">
    <location>
        <begin position="26"/>
        <end position="37"/>
    </location>
</feature>
<comment type="caution">
    <text evidence="2">The sequence shown here is derived from an EMBL/GenBank/DDBJ whole genome shotgun (WGS) entry which is preliminary data.</text>
</comment>
<feature type="compositionally biased region" description="Basic and acidic residues" evidence="1">
    <location>
        <begin position="42"/>
        <end position="51"/>
    </location>
</feature>
<feature type="region of interest" description="Disordered" evidence="1">
    <location>
        <begin position="26"/>
        <end position="51"/>
    </location>
</feature>
<feature type="region of interest" description="Disordered" evidence="1">
    <location>
        <begin position="125"/>
        <end position="179"/>
    </location>
</feature>
<dbReference type="EMBL" id="CAJNDS010002156">
    <property type="protein sequence ID" value="CAE7354716.1"/>
    <property type="molecule type" value="Genomic_DNA"/>
</dbReference>
<dbReference type="AlphaFoldDB" id="A0A812PT45"/>
<name>A0A812PT45_9DINO</name>
<evidence type="ECO:0000256" key="1">
    <source>
        <dbReference type="SAM" id="MobiDB-lite"/>
    </source>
</evidence>
<sequence length="344" mass="38736">MSSQPLAVQGFVSFEQGRANLTLVPSTTTPTASSHNASFPCDAKEDLQDQSGKRDLRDHIMAQIRSGTITPHPSRMPLSARTLASQIAHAQVKTHIQPTGVYGAWNPEAEQKLIATLTRSLRYQKPQAIEDKKPDGKPQAIEDKKDENEEKHHAPAIENGAPTVVDSAPSAHEKDHNIPNQKANIAVDLLLHDDACHFEQYVKKNHPDVFSDIKYYVVDAFHAPNHKCSKRYWTGAVKRRCQNVRTNIPEIFNAWIRSLNFFFNSLRPHSHKFWVAEACRFYNENLKDVAVHIGRRTNVVARQRRGKAHKKPAAARKKPSAACRFKAHKKPAAARKKPSAARRQ</sequence>
<feature type="compositionally biased region" description="Basic and acidic residues" evidence="1">
    <location>
        <begin position="128"/>
        <end position="155"/>
    </location>
</feature>
<reference evidence="2" key="1">
    <citation type="submission" date="2021-02" db="EMBL/GenBank/DDBJ databases">
        <authorList>
            <person name="Dougan E. K."/>
            <person name="Rhodes N."/>
            <person name="Thang M."/>
            <person name="Chan C."/>
        </authorList>
    </citation>
    <scope>NUCLEOTIDE SEQUENCE</scope>
</reference>
<accession>A0A812PT45</accession>
<organism evidence="2 3">
    <name type="scientific">Symbiodinium natans</name>
    <dbReference type="NCBI Taxonomy" id="878477"/>
    <lineage>
        <taxon>Eukaryota</taxon>
        <taxon>Sar</taxon>
        <taxon>Alveolata</taxon>
        <taxon>Dinophyceae</taxon>
        <taxon>Suessiales</taxon>
        <taxon>Symbiodiniaceae</taxon>
        <taxon>Symbiodinium</taxon>
    </lineage>
</organism>
<evidence type="ECO:0000313" key="3">
    <source>
        <dbReference type="Proteomes" id="UP000604046"/>
    </source>
</evidence>
<dbReference type="Proteomes" id="UP000604046">
    <property type="component" value="Unassembled WGS sequence"/>
</dbReference>
<feature type="region of interest" description="Disordered" evidence="1">
    <location>
        <begin position="305"/>
        <end position="344"/>
    </location>
</feature>
<gene>
    <name evidence="2" type="ORF">SNAT2548_LOCUS18807</name>
</gene>
<dbReference type="OrthoDB" id="10672042at2759"/>